<organism evidence="1 2">
    <name type="scientific">Streptomyces lincolnensis</name>
    <dbReference type="NCBI Taxonomy" id="1915"/>
    <lineage>
        <taxon>Bacteria</taxon>
        <taxon>Bacillati</taxon>
        <taxon>Actinomycetota</taxon>
        <taxon>Actinomycetes</taxon>
        <taxon>Kitasatosporales</taxon>
        <taxon>Streptomycetaceae</taxon>
        <taxon>Streptomyces</taxon>
    </lineage>
</organism>
<dbReference type="KEGG" id="sls:SLINC_1481"/>
<dbReference type="AlphaFoldDB" id="A0A1B1M4Z0"/>
<dbReference type="GO" id="GO:0015888">
    <property type="term" value="P:thiamine transport"/>
    <property type="evidence" value="ECO:0007669"/>
    <property type="project" value="TreeGrafter"/>
</dbReference>
<proteinExistence type="predicted"/>
<dbReference type="GO" id="GO:0030288">
    <property type="term" value="C:outer membrane-bounded periplasmic space"/>
    <property type="evidence" value="ECO:0007669"/>
    <property type="project" value="TreeGrafter"/>
</dbReference>
<protein>
    <submittedName>
        <fullName evidence="1">Extracellular solute-binding protein</fullName>
    </submittedName>
</protein>
<keyword evidence="2" id="KW-1185">Reference proteome</keyword>
<dbReference type="STRING" id="1915.SLINC_1481"/>
<dbReference type="Pfam" id="PF13343">
    <property type="entry name" value="SBP_bac_6"/>
    <property type="match status" value="1"/>
</dbReference>
<dbReference type="PATRIC" id="fig|1915.4.peg.1688"/>
<gene>
    <name evidence="1" type="ORF">SLINC_1481</name>
</gene>
<dbReference type="EMBL" id="CP016438">
    <property type="protein sequence ID" value="ANS63705.1"/>
    <property type="molecule type" value="Genomic_DNA"/>
</dbReference>
<dbReference type="GO" id="GO:0030976">
    <property type="term" value="F:thiamine pyrophosphate binding"/>
    <property type="evidence" value="ECO:0007669"/>
    <property type="project" value="TreeGrafter"/>
</dbReference>
<sequence length="375" mass="39311">MGGSLAVLAALALSACGAAPESASTTADGKNAATATSAADFGGMDKLVAAAKKEGTLHAIALPRDWANYGALIDGFQKKYGIKIQVESPDGSSQDEINAVTSRKGQDRAPDVLDLGSSFAVSAAQQGLLAPYKVQSYDDIPAGQKDAQARWYNDYGGYISIGCDAKRVKTCPTSFADLLKPQYKGQVALNGNPTQSGSAFGGVYAAALANGGSFDDIQPGLDFFAKLKKNGNYTPVESTPATVEKGETPISIDWDYLNAGYADEFGSKGVDWKVAVPSDGQYAQYYSQAVNKEAPHPAAARLWQEYLYSTEGQNLWLKGYARPALMTAMEKAGTLDKAAAAKLPQVSGTPSFPTEAQQSKAKTVLAQGWGKAVSG</sequence>
<dbReference type="Proteomes" id="UP000092598">
    <property type="component" value="Chromosome"/>
</dbReference>
<reference evidence="1 2" key="1">
    <citation type="submission" date="2016-07" db="EMBL/GenBank/DDBJ databases">
        <title>Enhancement of antibiotic productionsby engineered nitrateutilization in actinobacteria.</title>
        <authorList>
            <person name="Meng S.C."/>
        </authorList>
    </citation>
    <scope>NUCLEOTIDE SEQUENCE [LARGE SCALE GENOMIC DNA]</scope>
    <source>
        <strain evidence="1 2">NRRL 2936</strain>
    </source>
</reference>
<accession>A0A1B1M4Z0</accession>
<name>A0A1B1M4Z0_STRLN</name>
<evidence type="ECO:0000313" key="1">
    <source>
        <dbReference type="EMBL" id="ANS63705.1"/>
    </source>
</evidence>
<dbReference type="Gene3D" id="3.40.190.10">
    <property type="entry name" value="Periplasmic binding protein-like II"/>
    <property type="match status" value="2"/>
</dbReference>
<dbReference type="GO" id="GO:0030975">
    <property type="term" value="F:thiamine binding"/>
    <property type="evidence" value="ECO:0007669"/>
    <property type="project" value="TreeGrafter"/>
</dbReference>
<dbReference type="PANTHER" id="PTHR30006">
    <property type="entry name" value="THIAMINE-BINDING PERIPLASMIC PROTEIN-RELATED"/>
    <property type="match status" value="1"/>
</dbReference>
<dbReference type="SUPFAM" id="SSF53850">
    <property type="entry name" value="Periplasmic binding protein-like II"/>
    <property type="match status" value="1"/>
</dbReference>
<dbReference type="PANTHER" id="PTHR30006:SF2">
    <property type="entry name" value="ABC TRANSPORTER SUBSTRATE-BINDING PROTEIN"/>
    <property type="match status" value="1"/>
</dbReference>
<evidence type="ECO:0000313" key="2">
    <source>
        <dbReference type="Proteomes" id="UP000092598"/>
    </source>
</evidence>